<keyword evidence="3" id="KW-1185">Reference proteome</keyword>
<accession>A0ABQ4BDA3</accession>
<comment type="caution">
    <text evidence="2">The sequence shown here is derived from an EMBL/GenBank/DDBJ whole genome shotgun (WGS) entry which is preliminary data.</text>
</comment>
<evidence type="ECO:0000313" key="3">
    <source>
        <dbReference type="Proteomes" id="UP000624709"/>
    </source>
</evidence>
<dbReference type="PROSITE" id="PS51257">
    <property type="entry name" value="PROKAR_LIPOPROTEIN"/>
    <property type="match status" value="1"/>
</dbReference>
<dbReference type="EMBL" id="BOMS01000072">
    <property type="protein sequence ID" value="GIE68659.1"/>
    <property type="molecule type" value="Genomic_DNA"/>
</dbReference>
<name>A0ABQ4BDA3_9ACTN</name>
<feature type="region of interest" description="Disordered" evidence="1">
    <location>
        <begin position="31"/>
        <end position="53"/>
    </location>
</feature>
<feature type="compositionally biased region" description="Low complexity" evidence="1">
    <location>
        <begin position="38"/>
        <end position="53"/>
    </location>
</feature>
<proteinExistence type="predicted"/>
<dbReference type="RefSeq" id="WP_239164519.1">
    <property type="nucleotide sequence ID" value="NZ_BAAATY010000001.1"/>
</dbReference>
<organism evidence="2 3">
    <name type="scientific">Actinoplanes palleronii</name>
    <dbReference type="NCBI Taxonomy" id="113570"/>
    <lineage>
        <taxon>Bacteria</taxon>
        <taxon>Bacillati</taxon>
        <taxon>Actinomycetota</taxon>
        <taxon>Actinomycetes</taxon>
        <taxon>Micromonosporales</taxon>
        <taxon>Micromonosporaceae</taxon>
        <taxon>Actinoplanes</taxon>
    </lineage>
</organism>
<evidence type="ECO:0008006" key="4">
    <source>
        <dbReference type="Google" id="ProtNLM"/>
    </source>
</evidence>
<reference evidence="2 3" key="1">
    <citation type="submission" date="2021-01" db="EMBL/GenBank/DDBJ databases">
        <title>Whole genome shotgun sequence of Actinoplanes palleronii NBRC 14916.</title>
        <authorList>
            <person name="Komaki H."/>
            <person name="Tamura T."/>
        </authorList>
    </citation>
    <scope>NUCLEOTIDE SEQUENCE [LARGE SCALE GENOMIC DNA]</scope>
    <source>
        <strain evidence="2 3">NBRC 14916</strain>
    </source>
</reference>
<gene>
    <name evidence="2" type="ORF">Apa02nite_047670</name>
</gene>
<dbReference type="Proteomes" id="UP000624709">
    <property type="component" value="Unassembled WGS sequence"/>
</dbReference>
<sequence>MRFARARLWSGLGAVTLVGVIAGCSSSSEPKFTDPATSAAAPASGAPAAGGSAPAWTEPAAYSYVLTRGCDAAAPLGRYRANVQDGKVTGYARVGASAAAPDASAAVDLGPITGDEGEEIEVPSLGELLAMVQTTSDDGGQATSEYDTADGHPVKVSINVTDAATGAECWAVSDYKIG</sequence>
<protein>
    <recommendedName>
        <fullName evidence="4">Lipoprotein</fullName>
    </recommendedName>
</protein>
<evidence type="ECO:0000313" key="2">
    <source>
        <dbReference type="EMBL" id="GIE68659.1"/>
    </source>
</evidence>
<evidence type="ECO:0000256" key="1">
    <source>
        <dbReference type="SAM" id="MobiDB-lite"/>
    </source>
</evidence>